<evidence type="ECO:0000313" key="2">
    <source>
        <dbReference type="Proteomes" id="UP000008783"/>
    </source>
</evidence>
<name>E3KJ60_PUCGT</name>
<sequence>MSIYPAVSPIDESSSNDERHEKVSMLKLTRDNWTEWKKFFVDLLTGWGHEEIFDEAWCKIHAKEKVYRKKSVLAFTLLRSCLSSDLKPVAAAADTFNNAVVCQLCFKYQIA</sequence>
<dbReference type="Proteomes" id="UP000008783">
    <property type="component" value="Unassembled WGS sequence"/>
</dbReference>
<reference evidence="2" key="2">
    <citation type="journal article" date="2011" name="Proc. Natl. Acad. Sci. U.S.A.">
        <title>Obligate biotrophy features unraveled by the genomic analysis of rust fungi.</title>
        <authorList>
            <person name="Duplessis S."/>
            <person name="Cuomo C.A."/>
            <person name="Lin Y.-C."/>
            <person name="Aerts A."/>
            <person name="Tisserant E."/>
            <person name="Veneault-Fourrey C."/>
            <person name="Joly D.L."/>
            <person name="Hacquard S."/>
            <person name="Amselem J."/>
            <person name="Cantarel B.L."/>
            <person name="Chiu R."/>
            <person name="Coutinho P.M."/>
            <person name="Feau N."/>
            <person name="Field M."/>
            <person name="Frey P."/>
            <person name="Gelhaye E."/>
            <person name="Goldberg J."/>
            <person name="Grabherr M.G."/>
            <person name="Kodira C.D."/>
            <person name="Kohler A."/>
            <person name="Kuees U."/>
            <person name="Lindquist E.A."/>
            <person name="Lucas S.M."/>
            <person name="Mago R."/>
            <person name="Mauceli E."/>
            <person name="Morin E."/>
            <person name="Murat C."/>
            <person name="Pangilinan J.L."/>
            <person name="Park R."/>
            <person name="Pearson M."/>
            <person name="Quesneville H."/>
            <person name="Rouhier N."/>
            <person name="Sakthikumar S."/>
            <person name="Salamov A.A."/>
            <person name="Schmutz J."/>
            <person name="Selles B."/>
            <person name="Shapiro H."/>
            <person name="Tanguay P."/>
            <person name="Tuskan G.A."/>
            <person name="Henrissat B."/>
            <person name="Van de Peer Y."/>
            <person name="Rouze P."/>
            <person name="Ellis J.G."/>
            <person name="Dodds P.N."/>
            <person name="Schein J.E."/>
            <person name="Zhong S."/>
            <person name="Hamelin R.C."/>
            <person name="Grigoriev I.V."/>
            <person name="Szabo L.J."/>
            <person name="Martin F."/>
        </authorList>
    </citation>
    <scope>NUCLEOTIDE SEQUENCE [LARGE SCALE GENOMIC DNA]</scope>
    <source>
        <strain evidence="2">CRL 75-36-700-3 / race SCCL</strain>
    </source>
</reference>
<protein>
    <recommendedName>
        <fullName evidence="3">DUF4219 domain-containing protein</fullName>
    </recommendedName>
</protein>
<dbReference type="GeneID" id="10545681"/>
<gene>
    <name evidence="1" type="ORF">PGTG_10055</name>
</gene>
<dbReference type="InParanoid" id="E3KJ60"/>
<dbReference type="HOGENOM" id="CLU_174981_0_0_1"/>
<dbReference type="RefSeq" id="XP_003328754.2">
    <property type="nucleotide sequence ID" value="XM_003328706.2"/>
</dbReference>
<accession>E3KJ60</accession>
<dbReference type="KEGG" id="pgr:PGTG_10055"/>
<dbReference type="AlphaFoldDB" id="E3KJ60"/>
<keyword evidence="2" id="KW-1185">Reference proteome</keyword>
<dbReference type="OrthoDB" id="10356137at2759"/>
<dbReference type="VEuPathDB" id="FungiDB:PGTG_10055"/>
<reference key="1">
    <citation type="submission" date="2007-01" db="EMBL/GenBank/DDBJ databases">
        <title>The Genome Sequence of Puccinia graminis f. sp. tritici Strain CRL 75-36-700-3.</title>
        <authorList>
            <consortium name="The Broad Institute Genome Sequencing Platform"/>
            <person name="Birren B."/>
            <person name="Lander E."/>
            <person name="Galagan J."/>
            <person name="Nusbaum C."/>
            <person name="Devon K."/>
            <person name="Cuomo C."/>
            <person name="Jaffe D."/>
            <person name="Butler J."/>
            <person name="Alvarez P."/>
            <person name="Gnerre S."/>
            <person name="Grabherr M."/>
            <person name="Mauceli E."/>
            <person name="Brockman W."/>
            <person name="Young S."/>
            <person name="LaButti K."/>
            <person name="Sykes S."/>
            <person name="DeCaprio D."/>
            <person name="Crawford M."/>
            <person name="Koehrsen M."/>
            <person name="Engels R."/>
            <person name="Montgomery P."/>
            <person name="Pearson M."/>
            <person name="Howarth C."/>
            <person name="Larson L."/>
            <person name="White J."/>
            <person name="Zeng Q."/>
            <person name="Kodira C."/>
            <person name="Yandava C."/>
            <person name="Alvarado L."/>
            <person name="O'Leary S."/>
            <person name="Szabo L."/>
            <person name="Dean R."/>
            <person name="Schein J."/>
        </authorList>
    </citation>
    <scope>NUCLEOTIDE SEQUENCE</scope>
    <source>
        <strain>CRL 75-36-700-3</strain>
    </source>
</reference>
<proteinExistence type="predicted"/>
<evidence type="ECO:0000313" key="1">
    <source>
        <dbReference type="EMBL" id="EFP84335.2"/>
    </source>
</evidence>
<organism evidence="1 2">
    <name type="scientific">Puccinia graminis f. sp. tritici (strain CRL 75-36-700-3 / race SCCL)</name>
    <name type="common">Black stem rust fungus</name>
    <dbReference type="NCBI Taxonomy" id="418459"/>
    <lineage>
        <taxon>Eukaryota</taxon>
        <taxon>Fungi</taxon>
        <taxon>Dikarya</taxon>
        <taxon>Basidiomycota</taxon>
        <taxon>Pucciniomycotina</taxon>
        <taxon>Pucciniomycetes</taxon>
        <taxon>Pucciniales</taxon>
        <taxon>Pucciniaceae</taxon>
        <taxon>Puccinia</taxon>
    </lineage>
</organism>
<dbReference type="EMBL" id="DS178290">
    <property type="protein sequence ID" value="EFP84335.2"/>
    <property type="molecule type" value="Genomic_DNA"/>
</dbReference>
<evidence type="ECO:0008006" key="3">
    <source>
        <dbReference type="Google" id="ProtNLM"/>
    </source>
</evidence>